<dbReference type="GO" id="GO:0016491">
    <property type="term" value="F:oxidoreductase activity"/>
    <property type="evidence" value="ECO:0007669"/>
    <property type="project" value="UniProtKB-UniRule"/>
</dbReference>
<evidence type="ECO:0000256" key="5">
    <source>
        <dbReference type="PIRNR" id="PIRNR005426"/>
    </source>
</evidence>
<dbReference type="InterPro" id="IPR029479">
    <property type="entry name" value="Nitroreductase"/>
</dbReference>
<sequence length="277" mass="29949">MTEKTQALGEALAARFCDGSAVDSDLAGAAAEPLTALAARGSVRHFRSAPVAPALLRLLSALALSSPTKSDLQQRDIVLITEPALRQRINALIGDQPWTGEAPALLVFCGNNRRQRQVHALRGRPFVNDHLDAFFNAAVDGGIALSAFVMAAEALGLGCCPISAIRNEAQAVSDLLDLPEHVFPVAGLAVGWPAAAPEISPRLPLSVTLHENRFSEEGIEKAIADYDPLRRYATQRFVEDYGEDTAYGWSEDKARQYSKPERAGFGAFLRRKGFRLD</sequence>
<protein>
    <submittedName>
        <fullName evidence="7">NADPH-dependent oxidoreductase</fullName>
    </submittedName>
</protein>
<name>A0A967KEZ8_9PROT</name>
<accession>A0A967KEZ8</accession>
<keyword evidence="4 5" id="KW-0560">Oxidoreductase</keyword>
<evidence type="ECO:0000256" key="2">
    <source>
        <dbReference type="ARBA" id="ARBA00022630"/>
    </source>
</evidence>
<feature type="domain" description="Nitroreductase" evidence="6">
    <location>
        <begin position="38"/>
        <end position="192"/>
    </location>
</feature>
<evidence type="ECO:0000259" key="6">
    <source>
        <dbReference type="Pfam" id="PF00881"/>
    </source>
</evidence>
<dbReference type="PANTHER" id="PTHR43425">
    <property type="entry name" value="OXYGEN-INSENSITIVE NADPH NITROREDUCTASE"/>
    <property type="match status" value="1"/>
</dbReference>
<organism evidence="7 8">
    <name type="scientific">Pelagibius litoralis</name>
    <dbReference type="NCBI Taxonomy" id="374515"/>
    <lineage>
        <taxon>Bacteria</taxon>
        <taxon>Pseudomonadati</taxon>
        <taxon>Pseudomonadota</taxon>
        <taxon>Alphaproteobacteria</taxon>
        <taxon>Rhodospirillales</taxon>
        <taxon>Rhodovibrionaceae</taxon>
        <taxon>Pelagibius</taxon>
    </lineage>
</organism>
<proteinExistence type="inferred from homology"/>
<keyword evidence="2 5" id="KW-0285">Flavoprotein</keyword>
<keyword evidence="5" id="KW-0521">NADP</keyword>
<dbReference type="PIRSF" id="PIRSF005426">
    <property type="entry name" value="Frp"/>
    <property type="match status" value="1"/>
</dbReference>
<dbReference type="InterPro" id="IPR016446">
    <property type="entry name" value="Flavin_OxRdtase_Frp"/>
</dbReference>
<dbReference type="AlphaFoldDB" id="A0A967KEZ8"/>
<dbReference type="SUPFAM" id="SSF55469">
    <property type="entry name" value="FMN-dependent nitroreductase-like"/>
    <property type="match status" value="1"/>
</dbReference>
<comment type="caution">
    <text evidence="7">The sequence shown here is derived from an EMBL/GenBank/DDBJ whole genome shotgun (WGS) entry which is preliminary data.</text>
</comment>
<comment type="similarity">
    <text evidence="1 5">Belongs to the flavin oxidoreductase frp family.</text>
</comment>
<dbReference type="Gene3D" id="3.40.109.10">
    <property type="entry name" value="NADH Oxidase"/>
    <property type="match status" value="1"/>
</dbReference>
<evidence type="ECO:0000313" key="8">
    <source>
        <dbReference type="Proteomes" id="UP000761264"/>
    </source>
</evidence>
<evidence type="ECO:0000256" key="4">
    <source>
        <dbReference type="ARBA" id="ARBA00023002"/>
    </source>
</evidence>
<evidence type="ECO:0000256" key="1">
    <source>
        <dbReference type="ARBA" id="ARBA00008366"/>
    </source>
</evidence>
<keyword evidence="3 5" id="KW-0288">FMN</keyword>
<dbReference type="PANTHER" id="PTHR43425:SF2">
    <property type="entry name" value="OXYGEN-INSENSITIVE NADPH NITROREDUCTASE"/>
    <property type="match status" value="1"/>
</dbReference>
<reference evidence="7" key="1">
    <citation type="submission" date="2020-03" db="EMBL/GenBank/DDBJ databases">
        <title>Genome of Pelagibius litoralis DSM 21314T.</title>
        <authorList>
            <person name="Wang G."/>
        </authorList>
    </citation>
    <scope>NUCLEOTIDE SEQUENCE</scope>
    <source>
        <strain evidence="7">DSM 21314</strain>
    </source>
</reference>
<evidence type="ECO:0000256" key="3">
    <source>
        <dbReference type="ARBA" id="ARBA00022643"/>
    </source>
</evidence>
<evidence type="ECO:0000313" key="7">
    <source>
        <dbReference type="EMBL" id="NIA69301.1"/>
    </source>
</evidence>
<dbReference type="Pfam" id="PF00881">
    <property type="entry name" value="Nitroreductase"/>
    <property type="match status" value="1"/>
</dbReference>
<keyword evidence="8" id="KW-1185">Reference proteome</keyword>
<dbReference type="RefSeq" id="WP_167224762.1">
    <property type="nucleotide sequence ID" value="NZ_JAAQPH010000008.1"/>
</dbReference>
<dbReference type="Proteomes" id="UP000761264">
    <property type="component" value="Unassembled WGS sequence"/>
</dbReference>
<dbReference type="InterPro" id="IPR000415">
    <property type="entry name" value="Nitroreductase-like"/>
</dbReference>
<dbReference type="EMBL" id="JAAQPH010000008">
    <property type="protein sequence ID" value="NIA69301.1"/>
    <property type="molecule type" value="Genomic_DNA"/>
</dbReference>
<gene>
    <name evidence="7" type="ORF">HBA54_11930</name>
</gene>